<comment type="caution">
    <text evidence="12">The sequence shown here is derived from an EMBL/GenBank/DDBJ whole genome shotgun (WGS) entry which is preliminary data.</text>
</comment>
<feature type="transmembrane region" description="Helical" evidence="10">
    <location>
        <begin position="161"/>
        <end position="185"/>
    </location>
</feature>
<evidence type="ECO:0000313" key="13">
    <source>
        <dbReference type="Proteomes" id="UP000186594"/>
    </source>
</evidence>
<organism evidence="12 13">
    <name type="scientific">Neolecta irregularis (strain DAH-3)</name>
    <dbReference type="NCBI Taxonomy" id="1198029"/>
    <lineage>
        <taxon>Eukaryota</taxon>
        <taxon>Fungi</taxon>
        <taxon>Dikarya</taxon>
        <taxon>Ascomycota</taxon>
        <taxon>Taphrinomycotina</taxon>
        <taxon>Neolectales</taxon>
        <taxon>Neolectaceae</taxon>
        <taxon>Neolecta</taxon>
    </lineage>
</organism>
<feature type="transmembrane region" description="Helical" evidence="10">
    <location>
        <begin position="115"/>
        <end position="140"/>
    </location>
</feature>
<comment type="subcellular location">
    <subcellularLocation>
        <location evidence="1">Membrane</location>
        <topology evidence="1">Multi-pass membrane protein</topology>
    </subcellularLocation>
</comment>
<evidence type="ECO:0000256" key="2">
    <source>
        <dbReference type="ARBA" id="ARBA00022679"/>
    </source>
</evidence>
<dbReference type="PANTHER" id="PTHR12246">
    <property type="entry name" value="PALMITOYLTRANSFERASE ZDHHC16"/>
    <property type="match status" value="1"/>
</dbReference>
<dbReference type="AlphaFoldDB" id="A0A1U7LRL2"/>
<comment type="catalytic activity">
    <reaction evidence="9 10">
        <text>L-cysteinyl-[protein] + hexadecanoyl-CoA = S-hexadecanoyl-L-cysteinyl-[protein] + CoA</text>
        <dbReference type="Rhea" id="RHEA:36683"/>
        <dbReference type="Rhea" id="RHEA-COMP:10131"/>
        <dbReference type="Rhea" id="RHEA-COMP:11032"/>
        <dbReference type="ChEBI" id="CHEBI:29950"/>
        <dbReference type="ChEBI" id="CHEBI:57287"/>
        <dbReference type="ChEBI" id="CHEBI:57379"/>
        <dbReference type="ChEBI" id="CHEBI:74151"/>
        <dbReference type="EC" id="2.3.1.225"/>
    </reaction>
</comment>
<evidence type="ECO:0000256" key="1">
    <source>
        <dbReference type="ARBA" id="ARBA00004141"/>
    </source>
</evidence>
<proteinExistence type="inferred from homology"/>
<feature type="transmembrane region" description="Helical" evidence="10">
    <location>
        <begin position="38"/>
        <end position="55"/>
    </location>
</feature>
<keyword evidence="4 10" id="KW-1133">Transmembrane helix</keyword>
<sequence>MLNYKILGPYFVIVSVFVILFAGYAPQYVVSFSPIQSIILNAYLLIIWYCFIKSVKTDPGRVPKGWDCQKYCWCTKCDAWKPERAAHCRWCERCVLKMDHHCPWIDNCVGYNNHIYFFGFIGLGIPLTLYLFVTLCGEVWKIIKMANMSSYYGPSMTEMTILVLSLFVLFMINFAVGMLLGFQIWNVLNGQTTIEALRISRAGDCHLDFEFPYDLGFIKNIETFLYGSHKGTEFEKIEGFKEGSWPPEFPADYETDSEEGNEALYGVDQEYERVIRRRGVSWDNSQDNTS</sequence>
<evidence type="ECO:0000256" key="5">
    <source>
        <dbReference type="ARBA" id="ARBA00023136"/>
    </source>
</evidence>
<feature type="domain" description="Palmitoyltransferase DHHC" evidence="11">
    <location>
        <begin position="70"/>
        <end position="197"/>
    </location>
</feature>
<keyword evidence="5 10" id="KW-0472">Membrane</keyword>
<evidence type="ECO:0000256" key="9">
    <source>
        <dbReference type="ARBA" id="ARBA00048048"/>
    </source>
</evidence>
<evidence type="ECO:0000259" key="11">
    <source>
        <dbReference type="Pfam" id="PF01529"/>
    </source>
</evidence>
<accession>A0A1U7LRL2</accession>
<dbReference type="Pfam" id="PF01529">
    <property type="entry name" value="DHHC"/>
    <property type="match status" value="1"/>
</dbReference>
<dbReference type="OrthoDB" id="331948at2759"/>
<dbReference type="InterPro" id="IPR001594">
    <property type="entry name" value="Palmitoyltrfase_DHHC"/>
</dbReference>
<dbReference type="EC" id="2.3.1.225" evidence="10"/>
<dbReference type="GO" id="GO:0019706">
    <property type="term" value="F:protein-cysteine S-palmitoyltransferase activity"/>
    <property type="evidence" value="ECO:0007669"/>
    <property type="project" value="UniProtKB-EC"/>
</dbReference>
<keyword evidence="8 10" id="KW-0012">Acyltransferase</keyword>
<reference evidence="12 13" key="1">
    <citation type="submission" date="2016-04" db="EMBL/GenBank/DDBJ databases">
        <title>Evolutionary innovation and constraint leading to complex multicellularity in the Ascomycota.</title>
        <authorList>
            <person name="Cisse O."/>
            <person name="Nguyen A."/>
            <person name="Hewitt D.A."/>
            <person name="Jedd G."/>
            <person name="Stajich J.E."/>
        </authorList>
    </citation>
    <scope>NUCLEOTIDE SEQUENCE [LARGE SCALE GENOMIC DNA]</scope>
    <source>
        <strain evidence="12 13">DAH-3</strain>
    </source>
</reference>
<dbReference type="InterPro" id="IPR039859">
    <property type="entry name" value="PFA4/ZDH16/20/ERF2-like"/>
</dbReference>
<keyword evidence="7" id="KW-0449">Lipoprotein</keyword>
<evidence type="ECO:0000256" key="6">
    <source>
        <dbReference type="ARBA" id="ARBA00023139"/>
    </source>
</evidence>
<keyword evidence="13" id="KW-1185">Reference proteome</keyword>
<dbReference type="EMBL" id="LXFE01000455">
    <property type="protein sequence ID" value="OLL25284.1"/>
    <property type="molecule type" value="Genomic_DNA"/>
</dbReference>
<feature type="non-terminal residue" evidence="12">
    <location>
        <position position="290"/>
    </location>
</feature>
<comment type="domain">
    <text evidence="10">The DHHC domain is required for palmitoyltransferase activity.</text>
</comment>
<protein>
    <recommendedName>
        <fullName evidence="10">Palmitoyltransferase</fullName>
        <ecNumber evidence="10">2.3.1.225</ecNumber>
    </recommendedName>
</protein>
<comment type="similarity">
    <text evidence="10">Belongs to the DHHC palmitoyltransferase family.</text>
</comment>
<keyword evidence="2 10" id="KW-0808">Transferase</keyword>
<dbReference type="Proteomes" id="UP000186594">
    <property type="component" value="Unassembled WGS sequence"/>
</dbReference>
<evidence type="ECO:0000256" key="7">
    <source>
        <dbReference type="ARBA" id="ARBA00023288"/>
    </source>
</evidence>
<dbReference type="PROSITE" id="PS50216">
    <property type="entry name" value="DHHC"/>
    <property type="match status" value="1"/>
</dbReference>
<keyword evidence="3 10" id="KW-0812">Transmembrane</keyword>
<name>A0A1U7LRL2_NEOID</name>
<evidence type="ECO:0000256" key="3">
    <source>
        <dbReference type="ARBA" id="ARBA00022692"/>
    </source>
</evidence>
<evidence type="ECO:0000256" key="8">
    <source>
        <dbReference type="ARBA" id="ARBA00023315"/>
    </source>
</evidence>
<evidence type="ECO:0000256" key="4">
    <source>
        <dbReference type="ARBA" id="ARBA00022989"/>
    </source>
</evidence>
<dbReference type="GO" id="GO:0016020">
    <property type="term" value="C:membrane"/>
    <property type="evidence" value="ECO:0007669"/>
    <property type="project" value="UniProtKB-SubCell"/>
</dbReference>
<evidence type="ECO:0000256" key="10">
    <source>
        <dbReference type="RuleBase" id="RU079119"/>
    </source>
</evidence>
<gene>
    <name evidence="12" type="ORF">NEOLI_004310</name>
</gene>
<evidence type="ECO:0000313" key="12">
    <source>
        <dbReference type="EMBL" id="OLL25284.1"/>
    </source>
</evidence>
<feature type="transmembrane region" description="Helical" evidence="10">
    <location>
        <begin position="6"/>
        <end position="26"/>
    </location>
</feature>
<keyword evidence="6" id="KW-0564">Palmitate</keyword>